<dbReference type="Proteomes" id="UP001152087">
    <property type="component" value="Unassembled WGS sequence"/>
</dbReference>
<reference evidence="1" key="1">
    <citation type="submission" date="2022-09" db="EMBL/GenBank/DDBJ databases">
        <title>Fusarium specimens isolated from Avocado Roots.</title>
        <authorList>
            <person name="Stajich J."/>
            <person name="Roper C."/>
            <person name="Heimlech-Rivalta G."/>
        </authorList>
    </citation>
    <scope>NUCLEOTIDE SEQUENCE</scope>
    <source>
        <strain evidence="1">A02</strain>
    </source>
</reference>
<proteinExistence type="predicted"/>
<evidence type="ECO:0000313" key="1">
    <source>
        <dbReference type="EMBL" id="KAJ4180528.1"/>
    </source>
</evidence>
<organism evidence="1 2">
    <name type="scientific">Fusarium falciforme</name>
    <dbReference type="NCBI Taxonomy" id="195108"/>
    <lineage>
        <taxon>Eukaryota</taxon>
        <taxon>Fungi</taxon>
        <taxon>Dikarya</taxon>
        <taxon>Ascomycota</taxon>
        <taxon>Pezizomycotina</taxon>
        <taxon>Sordariomycetes</taxon>
        <taxon>Hypocreomycetidae</taxon>
        <taxon>Hypocreales</taxon>
        <taxon>Nectriaceae</taxon>
        <taxon>Fusarium</taxon>
        <taxon>Fusarium solani species complex</taxon>
    </lineage>
</organism>
<accession>A0A9W8QXF5</accession>
<keyword evidence="2" id="KW-1185">Reference proteome</keyword>
<evidence type="ECO:0000313" key="2">
    <source>
        <dbReference type="Proteomes" id="UP001152087"/>
    </source>
</evidence>
<protein>
    <submittedName>
        <fullName evidence="1">Uncharacterized protein</fullName>
    </submittedName>
</protein>
<dbReference type="EMBL" id="JAOQAV010000047">
    <property type="protein sequence ID" value="KAJ4180528.1"/>
    <property type="molecule type" value="Genomic_DNA"/>
</dbReference>
<dbReference type="AlphaFoldDB" id="A0A9W8QXF5"/>
<comment type="caution">
    <text evidence="1">The sequence shown here is derived from an EMBL/GenBank/DDBJ whole genome shotgun (WGS) entry which is preliminary data.</text>
</comment>
<name>A0A9W8QXF5_9HYPO</name>
<sequence length="77" mass="7731">MADLALGAVCRPKGTTASQSVTTSTVESSTVTVPAISTTACLTSASETATSSTKSLRFYVNNNQDAYFGGASGNFAG</sequence>
<gene>
    <name evidence="1" type="ORF">NW755_011625</name>
</gene>